<reference evidence="2 3" key="1">
    <citation type="submission" date="2013-03" db="EMBL/GenBank/DDBJ databases">
        <title>The Genome Sequence of Cladophialophora carrionii CBS 160.54.</title>
        <authorList>
            <consortium name="The Broad Institute Genomics Platform"/>
            <person name="Cuomo C."/>
            <person name="de Hoog S."/>
            <person name="Gorbushina A."/>
            <person name="Walker B."/>
            <person name="Young S.K."/>
            <person name="Zeng Q."/>
            <person name="Gargeya S."/>
            <person name="Fitzgerald M."/>
            <person name="Haas B."/>
            <person name="Abouelleil A."/>
            <person name="Allen A.W."/>
            <person name="Alvarado L."/>
            <person name="Arachchi H.M."/>
            <person name="Berlin A.M."/>
            <person name="Chapman S.B."/>
            <person name="Gainer-Dewar J."/>
            <person name="Goldberg J."/>
            <person name="Griggs A."/>
            <person name="Gujja S."/>
            <person name="Hansen M."/>
            <person name="Howarth C."/>
            <person name="Imamovic A."/>
            <person name="Ireland A."/>
            <person name="Larimer J."/>
            <person name="McCowan C."/>
            <person name="Murphy C."/>
            <person name="Pearson M."/>
            <person name="Poon T.W."/>
            <person name="Priest M."/>
            <person name="Roberts A."/>
            <person name="Saif S."/>
            <person name="Shea T."/>
            <person name="Sisk P."/>
            <person name="Sykes S."/>
            <person name="Wortman J."/>
            <person name="Nusbaum C."/>
            <person name="Birren B."/>
        </authorList>
    </citation>
    <scope>NUCLEOTIDE SEQUENCE [LARGE SCALE GENOMIC DNA]</scope>
    <source>
        <strain evidence="2 3">CBS 160.54</strain>
    </source>
</reference>
<proteinExistence type="predicted"/>
<sequence length="258" mass="28858">MDTTCFGFPKETSGDLCKETARYRIPVVSLEDFHHTAPGPSRPNSTSTQDDISHFLLGQQFSPLPPCRSQHQSHRTSAGCVPTKNTSNDNSCDVCGGVTPYTRFKGVKVQWTIRTFPPDIDSKSRFGSILGVLRTLDHYERIAVKIGAGKGAALRKAKDEGTEAAFGDRPRVPPPAVILIKAPREEMERKNEKEKADERGEEKGPVTRFSYRLWDEETQKTDVETCEWKDATRPTFWDETNPVSSVDFVDPDHDANSD</sequence>
<dbReference type="Proteomes" id="UP000030678">
    <property type="component" value="Unassembled WGS sequence"/>
</dbReference>
<evidence type="ECO:0000313" key="3">
    <source>
        <dbReference type="Proteomes" id="UP000030678"/>
    </source>
</evidence>
<feature type="region of interest" description="Disordered" evidence="1">
    <location>
        <begin position="235"/>
        <end position="258"/>
    </location>
</feature>
<gene>
    <name evidence="2" type="ORF">G647_08594</name>
</gene>
<feature type="region of interest" description="Disordered" evidence="1">
    <location>
        <begin position="185"/>
        <end position="207"/>
    </location>
</feature>
<dbReference type="AlphaFoldDB" id="V9D3H4"/>
<dbReference type="RefSeq" id="XP_008731125.1">
    <property type="nucleotide sequence ID" value="XM_008732903.1"/>
</dbReference>
<protein>
    <submittedName>
        <fullName evidence="2">Uncharacterized protein</fullName>
    </submittedName>
</protein>
<name>V9D3H4_9EURO</name>
<evidence type="ECO:0000313" key="2">
    <source>
        <dbReference type="EMBL" id="ETI20557.1"/>
    </source>
</evidence>
<accession>V9D3H4</accession>
<dbReference type="HOGENOM" id="CLU_1077708_0_0_1"/>
<evidence type="ECO:0000256" key="1">
    <source>
        <dbReference type="SAM" id="MobiDB-lite"/>
    </source>
</evidence>
<dbReference type="EMBL" id="KB822708">
    <property type="protein sequence ID" value="ETI20557.1"/>
    <property type="molecule type" value="Genomic_DNA"/>
</dbReference>
<organism evidence="2 3">
    <name type="scientific">Cladophialophora carrionii CBS 160.54</name>
    <dbReference type="NCBI Taxonomy" id="1279043"/>
    <lineage>
        <taxon>Eukaryota</taxon>
        <taxon>Fungi</taxon>
        <taxon>Dikarya</taxon>
        <taxon>Ascomycota</taxon>
        <taxon>Pezizomycotina</taxon>
        <taxon>Eurotiomycetes</taxon>
        <taxon>Chaetothyriomycetidae</taxon>
        <taxon>Chaetothyriales</taxon>
        <taxon>Herpotrichiellaceae</taxon>
        <taxon>Cladophialophora</taxon>
    </lineage>
</organism>
<dbReference type="VEuPathDB" id="FungiDB:G647_08594"/>
<feature type="compositionally biased region" description="Basic and acidic residues" evidence="1">
    <location>
        <begin position="185"/>
        <end position="205"/>
    </location>
</feature>
<dbReference type="GeneID" id="19987087"/>